<accession>A0A226DNF2</accession>
<dbReference type="EMBL" id="LNIX01000014">
    <property type="protein sequence ID" value="OXA47062.1"/>
    <property type="molecule type" value="Genomic_DNA"/>
</dbReference>
<protein>
    <submittedName>
        <fullName evidence="2">Snaclec CHH-B subunit beta</fullName>
    </submittedName>
</protein>
<dbReference type="AlphaFoldDB" id="A0A226DNF2"/>
<dbReference type="CDD" id="cd00037">
    <property type="entry name" value="CLECT"/>
    <property type="match status" value="1"/>
</dbReference>
<evidence type="ECO:0000313" key="3">
    <source>
        <dbReference type="Proteomes" id="UP000198287"/>
    </source>
</evidence>
<dbReference type="SMART" id="SM00034">
    <property type="entry name" value="CLECT"/>
    <property type="match status" value="1"/>
</dbReference>
<dbReference type="PROSITE" id="PS50041">
    <property type="entry name" value="C_TYPE_LECTIN_2"/>
    <property type="match status" value="1"/>
</dbReference>
<keyword evidence="3" id="KW-1185">Reference proteome</keyword>
<dbReference type="InterPro" id="IPR001304">
    <property type="entry name" value="C-type_lectin-like"/>
</dbReference>
<dbReference type="InterPro" id="IPR016186">
    <property type="entry name" value="C-type_lectin-like/link_sf"/>
</dbReference>
<gene>
    <name evidence="2" type="ORF">Fcan01_18164</name>
</gene>
<dbReference type="Proteomes" id="UP000198287">
    <property type="component" value="Unassembled WGS sequence"/>
</dbReference>
<sequence>MLPSISISTILLAYPFYEVCLARPQLEIDPSLLLISLGSVEGKTFFYHDSSMAWAAAKVYCQDFGMRLGRISSQAQMTFLVGKNNITGFGGLYHWTAGRDAMTMNQFLWDDQLGPVSSYGQSVSFSTPLTCLAWVTRPSSGAWLSSSCRASAHVLCETF</sequence>
<comment type="caution">
    <text evidence="2">The sequence shown here is derived from an EMBL/GenBank/DDBJ whole genome shotgun (WGS) entry which is preliminary data.</text>
</comment>
<proteinExistence type="predicted"/>
<organism evidence="2 3">
    <name type="scientific">Folsomia candida</name>
    <name type="common">Springtail</name>
    <dbReference type="NCBI Taxonomy" id="158441"/>
    <lineage>
        <taxon>Eukaryota</taxon>
        <taxon>Metazoa</taxon>
        <taxon>Ecdysozoa</taxon>
        <taxon>Arthropoda</taxon>
        <taxon>Hexapoda</taxon>
        <taxon>Collembola</taxon>
        <taxon>Entomobryomorpha</taxon>
        <taxon>Isotomoidea</taxon>
        <taxon>Isotomidae</taxon>
        <taxon>Proisotominae</taxon>
        <taxon>Folsomia</taxon>
    </lineage>
</organism>
<reference evidence="2 3" key="1">
    <citation type="submission" date="2015-12" db="EMBL/GenBank/DDBJ databases">
        <title>The genome of Folsomia candida.</title>
        <authorList>
            <person name="Faddeeva A."/>
            <person name="Derks M.F."/>
            <person name="Anvar Y."/>
            <person name="Smit S."/>
            <person name="Van Straalen N."/>
            <person name="Roelofs D."/>
        </authorList>
    </citation>
    <scope>NUCLEOTIDE SEQUENCE [LARGE SCALE GENOMIC DNA]</scope>
    <source>
        <strain evidence="2 3">VU population</strain>
        <tissue evidence="2">Whole body</tissue>
    </source>
</reference>
<name>A0A226DNF2_FOLCA</name>
<dbReference type="InterPro" id="IPR016187">
    <property type="entry name" value="CTDL_fold"/>
</dbReference>
<dbReference type="Pfam" id="PF00059">
    <property type="entry name" value="Lectin_C"/>
    <property type="match status" value="1"/>
</dbReference>
<feature type="domain" description="C-type lectin" evidence="1">
    <location>
        <begin position="40"/>
        <end position="157"/>
    </location>
</feature>
<evidence type="ECO:0000313" key="2">
    <source>
        <dbReference type="EMBL" id="OXA47062.1"/>
    </source>
</evidence>
<evidence type="ECO:0000259" key="1">
    <source>
        <dbReference type="PROSITE" id="PS50041"/>
    </source>
</evidence>
<dbReference type="SUPFAM" id="SSF56436">
    <property type="entry name" value="C-type lectin-like"/>
    <property type="match status" value="1"/>
</dbReference>
<dbReference type="OMA" id="DRTARNW"/>
<dbReference type="OrthoDB" id="6328985at2759"/>
<dbReference type="Gene3D" id="3.10.100.10">
    <property type="entry name" value="Mannose-Binding Protein A, subunit A"/>
    <property type="match status" value="1"/>
</dbReference>